<feature type="transmembrane region" description="Helical" evidence="6">
    <location>
        <begin position="90"/>
        <end position="116"/>
    </location>
</feature>
<dbReference type="GO" id="GO:0015990">
    <property type="term" value="P:electron transport coupled proton transport"/>
    <property type="evidence" value="ECO:0007669"/>
    <property type="project" value="TreeGrafter"/>
</dbReference>
<dbReference type="InterPro" id="IPR003945">
    <property type="entry name" value="NU5C-like"/>
</dbReference>
<reference evidence="8 9" key="1">
    <citation type="submission" date="2018-01" db="EMBL/GenBank/DDBJ databases">
        <title>The draft genome of Hanstruepera neustonica JCM19743.</title>
        <authorList>
            <person name="He R.-H."/>
            <person name="Du Z.-J."/>
        </authorList>
    </citation>
    <scope>NUCLEOTIDE SEQUENCE [LARGE SCALE GENOMIC DNA]</scope>
    <source>
        <strain evidence="8 9">JCM19743</strain>
    </source>
</reference>
<keyword evidence="2 5" id="KW-0812">Transmembrane</keyword>
<feature type="transmembrane region" description="Helical" evidence="6">
    <location>
        <begin position="14"/>
        <end position="34"/>
    </location>
</feature>
<dbReference type="PRINTS" id="PR01434">
    <property type="entry name" value="NADHDHGNASE5"/>
</dbReference>
<comment type="subcellular location">
    <subcellularLocation>
        <location evidence="1">Endomembrane system</location>
        <topology evidence="1">Multi-pass membrane protein</topology>
    </subcellularLocation>
    <subcellularLocation>
        <location evidence="5">Membrane</location>
        <topology evidence="5">Multi-pass membrane protein</topology>
    </subcellularLocation>
</comment>
<dbReference type="InterPro" id="IPR001750">
    <property type="entry name" value="ND/Mrp_TM"/>
</dbReference>
<feature type="domain" description="NADH:quinone oxidoreductase/Mrp antiporter transmembrane" evidence="7">
    <location>
        <begin position="100"/>
        <end position="372"/>
    </location>
</feature>
<feature type="transmembrane region" description="Helical" evidence="6">
    <location>
        <begin position="215"/>
        <end position="236"/>
    </location>
</feature>
<dbReference type="GO" id="GO:0016020">
    <property type="term" value="C:membrane"/>
    <property type="evidence" value="ECO:0007669"/>
    <property type="project" value="UniProtKB-SubCell"/>
</dbReference>
<evidence type="ECO:0000313" key="8">
    <source>
        <dbReference type="EMBL" id="PNQ72061.1"/>
    </source>
</evidence>
<feature type="transmembrane region" description="Helical" evidence="6">
    <location>
        <begin position="280"/>
        <end position="303"/>
    </location>
</feature>
<dbReference type="Proteomes" id="UP000236641">
    <property type="component" value="Unassembled WGS sequence"/>
</dbReference>
<feature type="transmembrane region" description="Helical" evidence="6">
    <location>
        <begin position="177"/>
        <end position="203"/>
    </location>
</feature>
<feature type="transmembrane region" description="Helical" evidence="6">
    <location>
        <begin position="46"/>
        <end position="70"/>
    </location>
</feature>
<protein>
    <submittedName>
        <fullName evidence="8">Pesticidal protein Cry28Aa</fullName>
    </submittedName>
</protein>
<organism evidence="8 9">
    <name type="scientific">Hanstruepera neustonica</name>
    <dbReference type="NCBI Taxonomy" id="1445657"/>
    <lineage>
        <taxon>Bacteria</taxon>
        <taxon>Pseudomonadati</taxon>
        <taxon>Bacteroidota</taxon>
        <taxon>Flavobacteriia</taxon>
        <taxon>Flavobacteriales</taxon>
        <taxon>Flavobacteriaceae</taxon>
        <taxon>Hanstruepera</taxon>
    </lineage>
</organism>
<evidence type="ECO:0000259" key="7">
    <source>
        <dbReference type="Pfam" id="PF00361"/>
    </source>
</evidence>
<feature type="transmembrane region" description="Helical" evidence="6">
    <location>
        <begin position="361"/>
        <end position="379"/>
    </location>
</feature>
<dbReference type="OrthoDB" id="9807568at2"/>
<feature type="transmembrane region" description="Helical" evidence="6">
    <location>
        <begin position="242"/>
        <end position="259"/>
    </location>
</feature>
<evidence type="ECO:0000256" key="1">
    <source>
        <dbReference type="ARBA" id="ARBA00004127"/>
    </source>
</evidence>
<dbReference type="PANTHER" id="PTHR42829:SF1">
    <property type="entry name" value="INORGANIC CARBON TRANSPORTER SUBUNIT DABB-RELATED"/>
    <property type="match status" value="1"/>
</dbReference>
<accession>A0A2K1DVK5</accession>
<dbReference type="Pfam" id="PF00361">
    <property type="entry name" value="Proton_antipo_M"/>
    <property type="match status" value="1"/>
</dbReference>
<proteinExistence type="predicted"/>
<evidence type="ECO:0000256" key="6">
    <source>
        <dbReference type="SAM" id="Phobius"/>
    </source>
</evidence>
<name>A0A2K1DVK5_9FLAO</name>
<dbReference type="EMBL" id="POWF01000012">
    <property type="protein sequence ID" value="PNQ72061.1"/>
    <property type="molecule type" value="Genomic_DNA"/>
</dbReference>
<evidence type="ECO:0000256" key="5">
    <source>
        <dbReference type="RuleBase" id="RU000320"/>
    </source>
</evidence>
<feature type="transmembrane region" description="Helical" evidence="6">
    <location>
        <begin position="137"/>
        <end position="157"/>
    </location>
</feature>
<dbReference type="GO" id="GO:0012505">
    <property type="term" value="C:endomembrane system"/>
    <property type="evidence" value="ECO:0007669"/>
    <property type="project" value="UniProtKB-SubCell"/>
</dbReference>
<evidence type="ECO:0000256" key="4">
    <source>
        <dbReference type="ARBA" id="ARBA00023136"/>
    </source>
</evidence>
<feature type="transmembrane region" description="Helical" evidence="6">
    <location>
        <begin position="391"/>
        <end position="411"/>
    </location>
</feature>
<dbReference type="AlphaFoldDB" id="A0A2K1DVK5"/>
<keyword evidence="4 6" id="KW-0472">Membrane</keyword>
<gene>
    <name evidence="8" type="ORF">C1T31_13835</name>
</gene>
<evidence type="ECO:0000313" key="9">
    <source>
        <dbReference type="Proteomes" id="UP000236641"/>
    </source>
</evidence>
<keyword evidence="9" id="KW-1185">Reference proteome</keyword>
<dbReference type="GO" id="GO:0008137">
    <property type="term" value="F:NADH dehydrogenase (ubiquinone) activity"/>
    <property type="evidence" value="ECO:0007669"/>
    <property type="project" value="InterPro"/>
</dbReference>
<sequence length="476" mass="53194">MSNMKISFFSIQKIITGFMWLLFICIFSYVLFNFSNIPQVKLGDLFRFNGFVALIWSVVTFFSGLIASYSENYLSGFRYQNKFSLLSLGFMMSIMVFVSANHILIFLVMWLLMGFIMSRLIGVHSDWGEAKEASKFAFNNFLLGSLFLSLGLVLLALNTNSVTLSDILANLNSVPHYVLLIAALFVIIAAIIQSAIFPFHKWLLSAMTAPTPASALMHAGFVNGSGILLTLLAVLLVESKSLNILFLVGGLTAILAQFTKLIQVQVKQKLACSTIAQMGFMIMQCGLGFFNAAIAHLILHGFYKAYLFLSSGEEIQSSDIQKPLNITIKPLQALAVLFFGIMGAFLFNYFTGKSFALDSSLFLTLIVAITVGQATYNIVKEKHLTPLQKTFLPTVLFFIGISTYALMYNAVTILMDDMAIVSQSYKMSFMEVVFGVIFFIGFFIMKLGVYKNYPWLYVKLLNMSQPQKKTILMYKP</sequence>
<evidence type="ECO:0000256" key="3">
    <source>
        <dbReference type="ARBA" id="ARBA00022989"/>
    </source>
</evidence>
<keyword evidence="3 6" id="KW-1133">Transmembrane helix</keyword>
<evidence type="ECO:0000256" key="2">
    <source>
        <dbReference type="ARBA" id="ARBA00022692"/>
    </source>
</evidence>
<feature type="transmembrane region" description="Helical" evidence="6">
    <location>
        <begin position="331"/>
        <end position="349"/>
    </location>
</feature>
<comment type="caution">
    <text evidence="8">The sequence shown here is derived from an EMBL/GenBank/DDBJ whole genome shotgun (WGS) entry which is preliminary data.</text>
</comment>
<dbReference type="GO" id="GO:0042773">
    <property type="term" value="P:ATP synthesis coupled electron transport"/>
    <property type="evidence" value="ECO:0007669"/>
    <property type="project" value="InterPro"/>
</dbReference>
<feature type="transmembrane region" description="Helical" evidence="6">
    <location>
        <begin position="432"/>
        <end position="450"/>
    </location>
</feature>
<dbReference type="PANTHER" id="PTHR42829">
    <property type="entry name" value="NADH-UBIQUINONE OXIDOREDUCTASE CHAIN 5"/>
    <property type="match status" value="1"/>
</dbReference>
<dbReference type="GO" id="GO:0003954">
    <property type="term" value="F:NADH dehydrogenase activity"/>
    <property type="evidence" value="ECO:0007669"/>
    <property type="project" value="TreeGrafter"/>
</dbReference>